<dbReference type="InterPro" id="IPR052043">
    <property type="entry name" value="PolySaccharide_Degr_Enz"/>
</dbReference>
<accession>A0AA41Y5M5</accession>
<dbReference type="Pfam" id="PF07470">
    <property type="entry name" value="Glyco_hydro_88"/>
    <property type="match status" value="1"/>
</dbReference>
<keyword evidence="4" id="KW-1185">Reference proteome</keyword>
<dbReference type="GO" id="GO:0016787">
    <property type="term" value="F:hydrolase activity"/>
    <property type="evidence" value="ECO:0007669"/>
    <property type="project" value="UniProtKB-KW"/>
</dbReference>
<evidence type="ECO:0000256" key="2">
    <source>
        <dbReference type="SAM" id="SignalP"/>
    </source>
</evidence>
<dbReference type="AlphaFoldDB" id="A0AA41Y5M5"/>
<organism evidence="3 4">
    <name type="scientific">Gaoshiqia sediminis</name>
    <dbReference type="NCBI Taxonomy" id="2986998"/>
    <lineage>
        <taxon>Bacteria</taxon>
        <taxon>Pseudomonadati</taxon>
        <taxon>Bacteroidota</taxon>
        <taxon>Bacteroidia</taxon>
        <taxon>Marinilabiliales</taxon>
        <taxon>Prolixibacteraceae</taxon>
        <taxon>Gaoshiqia</taxon>
    </lineage>
</organism>
<reference evidence="3" key="1">
    <citation type="submission" date="2022-10" db="EMBL/GenBank/DDBJ databases">
        <title>Gaoshiqiia sediminis gen. nov., sp. nov., isolated from coastal sediment.</title>
        <authorList>
            <person name="Yu W.X."/>
            <person name="Mu D.S."/>
            <person name="Du J.Z."/>
            <person name="Liang Y.Q."/>
        </authorList>
    </citation>
    <scope>NUCLEOTIDE SEQUENCE</scope>
    <source>
        <strain evidence="3">A06</strain>
    </source>
</reference>
<dbReference type="PANTHER" id="PTHR33886">
    <property type="entry name" value="UNSATURATED RHAMNOGALACTURONAN HYDROLASE (EUROFUNG)"/>
    <property type="match status" value="1"/>
</dbReference>
<evidence type="ECO:0000256" key="1">
    <source>
        <dbReference type="ARBA" id="ARBA00022801"/>
    </source>
</evidence>
<dbReference type="SUPFAM" id="SSF48208">
    <property type="entry name" value="Six-hairpin glycosidases"/>
    <property type="match status" value="1"/>
</dbReference>
<feature type="signal peptide" evidence="2">
    <location>
        <begin position="1"/>
        <end position="26"/>
    </location>
</feature>
<feature type="chain" id="PRO_5041237486" evidence="2">
    <location>
        <begin position="27"/>
        <end position="469"/>
    </location>
</feature>
<dbReference type="Proteomes" id="UP001163821">
    <property type="component" value="Unassembled WGS sequence"/>
</dbReference>
<evidence type="ECO:0000313" key="3">
    <source>
        <dbReference type="EMBL" id="MCW0481333.1"/>
    </source>
</evidence>
<keyword evidence="1 3" id="KW-0378">Hydrolase</keyword>
<dbReference type="RefSeq" id="WP_282589937.1">
    <property type="nucleotide sequence ID" value="NZ_JAPAAF010000001.1"/>
</dbReference>
<dbReference type="InterPro" id="IPR012341">
    <property type="entry name" value="6hp_glycosidase-like_sf"/>
</dbReference>
<comment type="caution">
    <text evidence="3">The sequence shown here is derived from an EMBL/GenBank/DDBJ whole genome shotgun (WGS) entry which is preliminary data.</text>
</comment>
<dbReference type="EMBL" id="JAPAAF010000001">
    <property type="protein sequence ID" value="MCW0481333.1"/>
    <property type="molecule type" value="Genomic_DNA"/>
</dbReference>
<proteinExistence type="predicted"/>
<protein>
    <submittedName>
        <fullName evidence="3">Glycoside hydrolase family 88 protein</fullName>
    </submittedName>
</protein>
<dbReference type="InterPro" id="IPR010905">
    <property type="entry name" value="Glyco_hydro_88"/>
</dbReference>
<dbReference type="PANTHER" id="PTHR33886:SF8">
    <property type="entry name" value="UNSATURATED RHAMNOGALACTURONAN HYDROLASE (EUROFUNG)"/>
    <property type="match status" value="1"/>
</dbReference>
<gene>
    <name evidence="3" type="ORF">N2K84_01235</name>
</gene>
<sequence>MNMRFIPFKSWLKMLGLAIFSFYCMDARSQEKPATDVTTPLHLMKPDYPIPYGIPQETEVKAVLDRVYDYLNEVTPAKVVDRRTGKEVTNFSQITRDAMLQQGDFRLTSYEWGVTYAGMTLVGEITGNKRYTDYTDTRLKLLADLTAFYRQNPELDVDRSSPVHSVLHPHALDDAGAMCAAMIKAERAKQDGSLLPMIENFIDYIHTKEFRLEDGTLARNRPHLNTLWLDDLFMSVPALAQMGKLTGEQKYYDDAVKQVLQFSRRMFNSEKGLYMHGWVQGMAHHPQFHWARANGWAVMTMVELLELLPQSHPGYADVLAQLQVHIAGLAAYQDGTGFWHQLIDRNDTYLETSATAIYAYSIARAINRGYIDKQAYAGMVLLAWNAVSTQVSEKGQVLGTCVGTGMAFDPAFYYYRPVNPYAAHGYGPVLLAGAEIISLLKNSFPKMNDSAVMFYPEEIKTDKPIFSVE</sequence>
<keyword evidence="2" id="KW-0732">Signal</keyword>
<name>A0AA41Y5M5_9BACT</name>
<dbReference type="Gene3D" id="1.50.10.10">
    <property type="match status" value="1"/>
</dbReference>
<dbReference type="GO" id="GO:0005975">
    <property type="term" value="P:carbohydrate metabolic process"/>
    <property type="evidence" value="ECO:0007669"/>
    <property type="project" value="InterPro"/>
</dbReference>
<evidence type="ECO:0000313" key="4">
    <source>
        <dbReference type="Proteomes" id="UP001163821"/>
    </source>
</evidence>
<dbReference type="InterPro" id="IPR008928">
    <property type="entry name" value="6-hairpin_glycosidase_sf"/>
</dbReference>